<dbReference type="EMBL" id="SAUX01000013">
    <property type="protein sequence ID" value="RWR28849.1"/>
    <property type="molecule type" value="Genomic_DNA"/>
</dbReference>
<reference evidence="2 3" key="2">
    <citation type="submission" date="2019-01" db="EMBL/GenBank/DDBJ databases">
        <authorList>
            <person name="Li Y."/>
        </authorList>
    </citation>
    <scope>NUCLEOTIDE SEQUENCE [LARGE SCALE GENOMIC DNA]</scope>
    <source>
        <strain evidence="2 3">D19-10-3-21</strain>
    </source>
</reference>
<dbReference type="InterPro" id="IPR021791">
    <property type="entry name" value="Phage_TAC_11"/>
</dbReference>
<comment type="caution">
    <text evidence="2">The sequence shown here is derived from an EMBL/GenBank/DDBJ whole genome shotgun (WGS) entry which is preliminary data.</text>
</comment>
<dbReference type="AlphaFoldDB" id="A0A443K7T0"/>
<evidence type="ECO:0000256" key="1">
    <source>
        <dbReference type="SAM" id="MobiDB-lite"/>
    </source>
</evidence>
<feature type="region of interest" description="Disordered" evidence="1">
    <location>
        <begin position="100"/>
        <end position="139"/>
    </location>
</feature>
<reference evidence="2 3" key="1">
    <citation type="submission" date="2019-01" db="EMBL/GenBank/DDBJ databases">
        <title>Sinorhodobacter populi sp. nov. isolated from the symptomatic bark tissue of Populus euramericana canker.</title>
        <authorList>
            <person name="Xu G."/>
        </authorList>
    </citation>
    <scope>NUCLEOTIDE SEQUENCE [LARGE SCALE GENOMIC DNA]</scope>
    <source>
        <strain evidence="2 3">D19-10-3-21</strain>
    </source>
</reference>
<dbReference type="Proteomes" id="UP000285295">
    <property type="component" value="Unassembled WGS sequence"/>
</dbReference>
<proteinExistence type="predicted"/>
<dbReference type="RefSeq" id="WP_128237567.1">
    <property type="nucleotide sequence ID" value="NZ_SAUX01000013.1"/>
</dbReference>
<name>A0A443K7T0_9RHOB</name>
<dbReference type="OrthoDB" id="7509188at2"/>
<feature type="compositionally biased region" description="Basic and acidic residues" evidence="1">
    <location>
        <begin position="106"/>
        <end position="116"/>
    </location>
</feature>
<accession>A0A443K7T0</accession>
<dbReference type="Pfam" id="PF11836">
    <property type="entry name" value="Phage_TAC_11"/>
    <property type="match status" value="1"/>
</dbReference>
<organism evidence="2 3">
    <name type="scientific">Paenirhodobacter populi</name>
    <dbReference type="NCBI Taxonomy" id="2306993"/>
    <lineage>
        <taxon>Bacteria</taxon>
        <taxon>Pseudomonadati</taxon>
        <taxon>Pseudomonadota</taxon>
        <taxon>Alphaproteobacteria</taxon>
        <taxon>Rhodobacterales</taxon>
        <taxon>Rhodobacter group</taxon>
        <taxon>Paenirhodobacter</taxon>
    </lineage>
</organism>
<protein>
    <submittedName>
        <fullName evidence="2">Gene transfer agent family protein</fullName>
    </submittedName>
</protein>
<sequence length="139" mass="14887">MSRSAEVTLDWADGTYLFALKWGQIEELQEKTDAGPYFLLGRLHDGSWRVGDIEHTIRLGLIGGGMEPIKALGLVRRYVTARPPMESLSTAQVILGVGVMGAPDEPVGKKDAGAEKPKRRSRAAKSASPASTEPGKLSG</sequence>
<evidence type="ECO:0000313" key="2">
    <source>
        <dbReference type="EMBL" id="RWR28849.1"/>
    </source>
</evidence>
<gene>
    <name evidence="2" type="ORF">D2T31_12110</name>
</gene>
<evidence type="ECO:0000313" key="3">
    <source>
        <dbReference type="Proteomes" id="UP000285295"/>
    </source>
</evidence>